<evidence type="ECO:0000256" key="1">
    <source>
        <dbReference type="SAM" id="MobiDB-lite"/>
    </source>
</evidence>
<feature type="region of interest" description="Disordered" evidence="1">
    <location>
        <begin position="27"/>
        <end position="46"/>
    </location>
</feature>
<proteinExistence type="predicted"/>
<comment type="caution">
    <text evidence="2">The sequence shown here is derived from an EMBL/GenBank/DDBJ whole genome shotgun (WGS) entry which is preliminary data.</text>
</comment>
<dbReference type="EMBL" id="BPLR01019586">
    <property type="protein sequence ID" value="GIX69466.1"/>
    <property type="molecule type" value="Genomic_DNA"/>
</dbReference>
<feature type="region of interest" description="Disordered" evidence="1">
    <location>
        <begin position="52"/>
        <end position="90"/>
    </location>
</feature>
<accession>A0AAV4MAQ8</accession>
<feature type="region of interest" description="Disordered" evidence="1">
    <location>
        <begin position="1"/>
        <end position="22"/>
    </location>
</feature>
<feature type="compositionally biased region" description="Polar residues" evidence="1">
    <location>
        <begin position="52"/>
        <end position="64"/>
    </location>
</feature>
<sequence>MYTHPRAHSVNKSPAVLTPPEEMFNFPSMNAANNTESKDPALANDTSFAINSSSDSILGHEQNNSVDSSSLNRSSTSSCESYVRTDFSRTDVDTPSPALYDYPCQTNVQWVYPADMKNKP</sequence>
<name>A0AAV4MAQ8_CAEEX</name>
<gene>
    <name evidence="2" type="primary">rut_1</name>
    <name evidence="2" type="ORF">CEXT_462031</name>
</gene>
<dbReference type="AlphaFoldDB" id="A0AAV4MAQ8"/>
<keyword evidence="3" id="KW-1185">Reference proteome</keyword>
<organism evidence="2 3">
    <name type="scientific">Caerostris extrusa</name>
    <name type="common">Bark spider</name>
    <name type="synonym">Caerostris bankana</name>
    <dbReference type="NCBI Taxonomy" id="172846"/>
    <lineage>
        <taxon>Eukaryota</taxon>
        <taxon>Metazoa</taxon>
        <taxon>Ecdysozoa</taxon>
        <taxon>Arthropoda</taxon>
        <taxon>Chelicerata</taxon>
        <taxon>Arachnida</taxon>
        <taxon>Araneae</taxon>
        <taxon>Araneomorphae</taxon>
        <taxon>Entelegynae</taxon>
        <taxon>Araneoidea</taxon>
        <taxon>Araneidae</taxon>
        <taxon>Caerostris</taxon>
    </lineage>
</organism>
<feature type="compositionally biased region" description="Low complexity" evidence="1">
    <location>
        <begin position="65"/>
        <end position="81"/>
    </location>
</feature>
<evidence type="ECO:0000313" key="3">
    <source>
        <dbReference type="Proteomes" id="UP001054945"/>
    </source>
</evidence>
<reference evidence="2 3" key="1">
    <citation type="submission" date="2021-06" db="EMBL/GenBank/DDBJ databases">
        <title>Caerostris extrusa draft genome.</title>
        <authorList>
            <person name="Kono N."/>
            <person name="Arakawa K."/>
        </authorList>
    </citation>
    <scope>NUCLEOTIDE SEQUENCE [LARGE SCALE GENOMIC DNA]</scope>
</reference>
<evidence type="ECO:0000313" key="2">
    <source>
        <dbReference type="EMBL" id="GIX69466.1"/>
    </source>
</evidence>
<protein>
    <submittedName>
        <fullName evidence="2">Uncharacterized protein</fullName>
    </submittedName>
</protein>
<dbReference type="Proteomes" id="UP001054945">
    <property type="component" value="Unassembled WGS sequence"/>
</dbReference>